<sequence length="40" mass="4286">MLGGVISGMNVGQPVIMQAANSEAQEPTNKFFFIICQVSK</sequence>
<proteinExistence type="predicted"/>
<dbReference type="EMBL" id="ABWN01000038">
    <property type="protein sequence ID" value="EFF67576.1"/>
    <property type="molecule type" value="Genomic_DNA"/>
</dbReference>
<comment type="caution">
    <text evidence="1">The sequence shown here is derived from an EMBL/GenBank/DDBJ whole genome shotgun (WGS) entry which is preliminary data.</text>
</comment>
<keyword evidence="2" id="KW-1185">Reference proteome</keyword>
<organism evidence="1 2">
    <name type="scientific">Eshraghiella crossota DSM 2876</name>
    <dbReference type="NCBI Taxonomy" id="511680"/>
    <lineage>
        <taxon>Bacteria</taxon>
        <taxon>Bacillati</taxon>
        <taxon>Bacillota</taxon>
        <taxon>Clostridia</taxon>
        <taxon>Lachnospirales</taxon>
        <taxon>Lachnospiraceae</taxon>
        <taxon>Eshraghiella</taxon>
    </lineage>
</organism>
<name>D4S2D3_9FIRM</name>
<reference evidence="1 2" key="1">
    <citation type="submission" date="2010-02" db="EMBL/GenBank/DDBJ databases">
        <authorList>
            <person name="Weinstock G."/>
            <person name="Sodergren E."/>
            <person name="Clifton S."/>
            <person name="Fulton L."/>
            <person name="Fulton B."/>
            <person name="Courtney L."/>
            <person name="Fronick C."/>
            <person name="Harrison M."/>
            <person name="Strong C."/>
            <person name="Farmer C."/>
            <person name="Delahaunty K."/>
            <person name="Markovic C."/>
            <person name="Hall O."/>
            <person name="Minx P."/>
            <person name="Tomlinson C."/>
            <person name="Mitreva M."/>
            <person name="Nelson J."/>
            <person name="Hou S."/>
            <person name="Wollam A."/>
            <person name="Pepin K.H."/>
            <person name="Johnson M."/>
            <person name="Bhonagiri V."/>
            <person name="Zhang X."/>
            <person name="Suruliraj S."/>
            <person name="Warren W."/>
            <person name="Chinwalla A."/>
            <person name="Mardis E.R."/>
            <person name="Wilson R.K."/>
        </authorList>
    </citation>
    <scope>NUCLEOTIDE SEQUENCE [LARGE SCALE GENOMIC DNA]</scope>
    <source>
        <strain evidence="1 2">DSM 2876</strain>
    </source>
</reference>
<gene>
    <name evidence="1" type="ORF">BUTYVIB_02255</name>
</gene>
<protein>
    <submittedName>
        <fullName evidence="1">Uncharacterized protein</fullName>
    </submittedName>
</protein>
<accession>D4S2D3</accession>
<evidence type="ECO:0000313" key="1">
    <source>
        <dbReference type="EMBL" id="EFF67576.1"/>
    </source>
</evidence>
<dbReference type="HOGENOM" id="CLU_3286383_0_0_9"/>
<evidence type="ECO:0000313" key="2">
    <source>
        <dbReference type="Proteomes" id="UP000006238"/>
    </source>
</evidence>
<dbReference type="AlphaFoldDB" id="D4S2D3"/>
<dbReference type="Proteomes" id="UP000006238">
    <property type="component" value="Unassembled WGS sequence"/>
</dbReference>